<evidence type="ECO:0000313" key="2">
    <source>
        <dbReference type="Proteomes" id="UP000297245"/>
    </source>
</evidence>
<gene>
    <name evidence="1" type="ORF">K435DRAFT_820353</name>
</gene>
<organism evidence="1 2">
    <name type="scientific">Dendrothele bispora (strain CBS 962.96)</name>
    <dbReference type="NCBI Taxonomy" id="1314807"/>
    <lineage>
        <taxon>Eukaryota</taxon>
        <taxon>Fungi</taxon>
        <taxon>Dikarya</taxon>
        <taxon>Basidiomycota</taxon>
        <taxon>Agaricomycotina</taxon>
        <taxon>Agaricomycetes</taxon>
        <taxon>Agaricomycetidae</taxon>
        <taxon>Agaricales</taxon>
        <taxon>Agaricales incertae sedis</taxon>
        <taxon>Dendrothele</taxon>
    </lineage>
</organism>
<sequence>MDRFEHCPAFGRCTIRHFTDDTTSMKRIAARDFEDILQCCPSIFCGLFPNEIGGIVQDLLFVMAAWHALAKLRLHSETSLQIFEGVTRELGFQLRRFKTDVSLAEKAAKAVVNEVKVGSTSKRGNEKGKKKKQGTAKIQKTFNLSTYKIHALPDYPAAIRRMGTTDNFTSQIVGDFTQPFSQ</sequence>
<keyword evidence="2" id="KW-1185">Reference proteome</keyword>
<dbReference type="EMBL" id="ML179261">
    <property type="protein sequence ID" value="THU93025.1"/>
    <property type="molecule type" value="Genomic_DNA"/>
</dbReference>
<protein>
    <submittedName>
        <fullName evidence="1">Uncharacterized protein</fullName>
    </submittedName>
</protein>
<dbReference type="AlphaFoldDB" id="A0A4V4HF09"/>
<dbReference type="Proteomes" id="UP000297245">
    <property type="component" value="Unassembled WGS sequence"/>
</dbReference>
<name>A0A4V4HF09_DENBC</name>
<proteinExistence type="predicted"/>
<reference evidence="1 2" key="1">
    <citation type="journal article" date="2019" name="Nat. Ecol. Evol.">
        <title>Megaphylogeny resolves global patterns of mushroom evolution.</title>
        <authorList>
            <person name="Varga T."/>
            <person name="Krizsan K."/>
            <person name="Foldi C."/>
            <person name="Dima B."/>
            <person name="Sanchez-Garcia M."/>
            <person name="Sanchez-Ramirez S."/>
            <person name="Szollosi G.J."/>
            <person name="Szarkandi J.G."/>
            <person name="Papp V."/>
            <person name="Albert L."/>
            <person name="Andreopoulos W."/>
            <person name="Angelini C."/>
            <person name="Antonin V."/>
            <person name="Barry K.W."/>
            <person name="Bougher N.L."/>
            <person name="Buchanan P."/>
            <person name="Buyck B."/>
            <person name="Bense V."/>
            <person name="Catcheside P."/>
            <person name="Chovatia M."/>
            <person name="Cooper J."/>
            <person name="Damon W."/>
            <person name="Desjardin D."/>
            <person name="Finy P."/>
            <person name="Geml J."/>
            <person name="Haridas S."/>
            <person name="Hughes K."/>
            <person name="Justo A."/>
            <person name="Karasinski D."/>
            <person name="Kautmanova I."/>
            <person name="Kiss B."/>
            <person name="Kocsube S."/>
            <person name="Kotiranta H."/>
            <person name="LaButti K.M."/>
            <person name="Lechner B.E."/>
            <person name="Liimatainen K."/>
            <person name="Lipzen A."/>
            <person name="Lukacs Z."/>
            <person name="Mihaltcheva S."/>
            <person name="Morgado L.N."/>
            <person name="Niskanen T."/>
            <person name="Noordeloos M.E."/>
            <person name="Ohm R.A."/>
            <person name="Ortiz-Santana B."/>
            <person name="Ovrebo C."/>
            <person name="Racz N."/>
            <person name="Riley R."/>
            <person name="Savchenko A."/>
            <person name="Shiryaev A."/>
            <person name="Soop K."/>
            <person name="Spirin V."/>
            <person name="Szebenyi C."/>
            <person name="Tomsovsky M."/>
            <person name="Tulloss R.E."/>
            <person name="Uehling J."/>
            <person name="Grigoriev I.V."/>
            <person name="Vagvolgyi C."/>
            <person name="Papp T."/>
            <person name="Martin F.M."/>
            <person name="Miettinen O."/>
            <person name="Hibbett D.S."/>
            <person name="Nagy L.G."/>
        </authorList>
    </citation>
    <scope>NUCLEOTIDE SEQUENCE [LARGE SCALE GENOMIC DNA]</scope>
    <source>
        <strain evidence="1 2">CBS 962.96</strain>
    </source>
</reference>
<evidence type="ECO:0000313" key="1">
    <source>
        <dbReference type="EMBL" id="THU93025.1"/>
    </source>
</evidence>
<dbReference type="OrthoDB" id="3269417at2759"/>
<accession>A0A4V4HF09</accession>